<reference evidence="12" key="1">
    <citation type="submission" date="2021-01" db="EMBL/GenBank/DDBJ databases">
        <authorList>
            <consortium name="Genoscope - CEA"/>
            <person name="William W."/>
        </authorList>
    </citation>
    <scope>NUCLEOTIDE SEQUENCE</scope>
</reference>
<evidence type="ECO:0000256" key="1">
    <source>
        <dbReference type="ARBA" id="ARBA00004127"/>
    </source>
</evidence>
<comment type="subcellular location">
    <subcellularLocation>
        <location evidence="1">Endomembrane system</location>
        <topology evidence="1">Multi-pass membrane protein</topology>
    </subcellularLocation>
</comment>
<dbReference type="InterPro" id="IPR001594">
    <property type="entry name" value="Palmitoyltrfase_DHHC"/>
</dbReference>
<comment type="domain">
    <text evidence="10">The DHHC domain is required for palmitoyltransferase activity.</text>
</comment>
<dbReference type="PROSITE" id="PS50216">
    <property type="entry name" value="DHHC"/>
    <property type="match status" value="1"/>
</dbReference>
<evidence type="ECO:0000256" key="5">
    <source>
        <dbReference type="ARBA" id="ARBA00023136"/>
    </source>
</evidence>
<dbReference type="GO" id="GO:0005783">
    <property type="term" value="C:endoplasmic reticulum"/>
    <property type="evidence" value="ECO:0007669"/>
    <property type="project" value="TreeGrafter"/>
</dbReference>
<dbReference type="PANTHER" id="PTHR22883">
    <property type="entry name" value="ZINC FINGER DHHC DOMAIN CONTAINING PROTEIN"/>
    <property type="match status" value="1"/>
</dbReference>
<evidence type="ECO:0000256" key="7">
    <source>
        <dbReference type="ARBA" id="ARBA00023288"/>
    </source>
</evidence>
<keyword evidence="6" id="KW-0564">Palmitate</keyword>
<protein>
    <recommendedName>
        <fullName evidence="10">Palmitoyltransferase</fullName>
        <ecNumber evidence="10">2.3.1.225</ecNumber>
    </recommendedName>
</protein>
<dbReference type="AlphaFoldDB" id="A0A8S1KKR6"/>
<dbReference type="Proteomes" id="UP000692954">
    <property type="component" value="Unassembled WGS sequence"/>
</dbReference>
<feature type="transmembrane region" description="Helical" evidence="10">
    <location>
        <begin position="196"/>
        <end position="222"/>
    </location>
</feature>
<evidence type="ECO:0000313" key="13">
    <source>
        <dbReference type="Proteomes" id="UP000692954"/>
    </source>
</evidence>
<dbReference type="GO" id="GO:0006612">
    <property type="term" value="P:protein targeting to membrane"/>
    <property type="evidence" value="ECO:0007669"/>
    <property type="project" value="TreeGrafter"/>
</dbReference>
<evidence type="ECO:0000256" key="8">
    <source>
        <dbReference type="ARBA" id="ARBA00023315"/>
    </source>
</evidence>
<evidence type="ECO:0000256" key="2">
    <source>
        <dbReference type="ARBA" id="ARBA00022679"/>
    </source>
</evidence>
<organism evidence="12 13">
    <name type="scientific">Paramecium sonneborni</name>
    <dbReference type="NCBI Taxonomy" id="65129"/>
    <lineage>
        <taxon>Eukaryota</taxon>
        <taxon>Sar</taxon>
        <taxon>Alveolata</taxon>
        <taxon>Ciliophora</taxon>
        <taxon>Intramacronucleata</taxon>
        <taxon>Oligohymenophorea</taxon>
        <taxon>Peniculida</taxon>
        <taxon>Parameciidae</taxon>
        <taxon>Paramecium</taxon>
    </lineage>
</organism>
<evidence type="ECO:0000256" key="9">
    <source>
        <dbReference type="ARBA" id="ARBA00048048"/>
    </source>
</evidence>
<comment type="similarity">
    <text evidence="10">Belongs to the DHHC palmitoyltransferase family.</text>
</comment>
<keyword evidence="8 10" id="KW-0012">Acyltransferase</keyword>
<dbReference type="PANTHER" id="PTHR22883:SF43">
    <property type="entry name" value="PALMITOYLTRANSFERASE APP"/>
    <property type="match status" value="1"/>
</dbReference>
<evidence type="ECO:0000256" key="6">
    <source>
        <dbReference type="ARBA" id="ARBA00023139"/>
    </source>
</evidence>
<feature type="transmembrane region" description="Helical" evidence="10">
    <location>
        <begin position="62"/>
        <end position="83"/>
    </location>
</feature>
<evidence type="ECO:0000313" key="12">
    <source>
        <dbReference type="EMBL" id="CAD8055327.1"/>
    </source>
</evidence>
<dbReference type="EC" id="2.3.1.225" evidence="10"/>
<proteinExistence type="inferred from homology"/>
<keyword evidence="13" id="KW-1185">Reference proteome</keyword>
<evidence type="ECO:0000256" key="10">
    <source>
        <dbReference type="RuleBase" id="RU079119"/>
    </source>
</evidence>
<dbReference type="EMBL" id="CAJJDN010000009">
    <property type="protein sequence ID" value="CAD8055327.1"/>
    <property type="molecule type" value="Genomic_DNA"/>
</dbReference>
<dbReference type="GO" id="GO:0019706">
    <property type="term" value="F:protein-cysteine S-palmitoyltransferase activity"/>
    <property type="evidence" value="ECO:0007669"/>
    <property type="project" value="UniProtKB-EC"/>
</dbReference>
<feature type="transmembrane region" description="Helical" evidence="10">
    <location>
        <begin position="35"/>
        <end position="56"/>
    </location>
</feature>
<dbReference type="Pfam" id="PF01529">
    <property type="entry name" value="DHHC"/>
    <property type="match status" value="1"/>
</dbReference>
<name>A0A8S1KKR6_9CILI</name>
<dbReference type="GO" id="GO:0005794">
    <property type="term" value="C:Golgi apparatus"/>
    <property type="evidence" value="ECO:0007669"/>
    <property type="project" value="TreeGrafter"/>
</dbReference>
<accession>A0A8S1KKR6</accession>
<keyword evidence="7" id="KW-0449">Lipoprotein</keyword>
<dbReference type="OrthoDB" id="296390at2759"/>
<gene>
    <name evidence="12" type="ORF">PSON_ATCC_30995.1.T0090187</name>
</gene>
<dbReference type="InterPro" id="IPR039859">
    <property type="entry name" value="PFA4/ZDH16/20/ERF2-like"/>
</dbReference>
<sequence>MRIQSTDYTVPYYQVYHGKSQYCLKGKLVMGYSRIRFVISFIYLNAISLIQLFRIYPKQELIYTEILLIIFADIFMMITVQYLDSILNFKNECYLIPQKQKFTTELLLVIQQKVSELKFCDSCKIYKTQTTVHCRKCDNCVQGFDHHCVWLGQCIGQRNYRYFYIFILILTIMLTLFFVVQILHMINLDNLIILEFIIYALQTLGFLIFSSYLLVLHTYFIFTNKTTYEYLTINRFVINYYKLLFYQGQGILFQRRLNRLYQSIWSKLLKPIRSQFISFSEKVHYEAPSYVEQIRIQQKMQYMFNDTIDKIQLEEKTKTYQSELCSGKQNREKLSQRQNEIPLHQQEFDFRFLKVESESNGEQINQLSHDSSQREEKKDLKLYGLSKSQHIEYNRLKDVQKEIFTAKNKQNDQIDKQFNEIKIVSKDKKG</sequence>
<feature type="transmembrane region" description="Helical" evidence="10">
    <location>
        <begin position="162"/>
        <end position="184"/>
    </location>
</feature>
<feature type="domain" description="Palmitoyltransferase DHHC" evidence="11">
    <location>
        <begin position="115"/>
        <end position="232"/>
    </location>
</feature>
<keyword evidence="5 10" id="KW-0472">Membrane</keyword>
<comment type="catalytic activity">
    <reaction evidence="9 10">
        <text>L-cysteinyl-[protein] + hexadecanoyl-CoA = S-hexadecanoyl-L-cysteinyl-[protein] + CoA</text>
        <dbReference type="Rhea" id="RHEA:36683"/>
        <dbReference type="Rhea" id="RHEA-COMP:10131"/>
        <dbReference type="Rhea" id="RHEA-COMP:11032"/>
        <dbReference type="ChEBI" id="CHEBI:29950"/>
        <dbReference type="ChEBI" id="CHEBI:57287"/>
        <dbReference type="ChEBI" id="CHEBI:57379"/>
        <dbReference type="ChEBI" id="CHEBI:74151"/>
        <dbReference type="EC" id="2.3.1.225"/>
    </reaction>
</comment>
<keyword evidence="2 10" id="KW-0808">Transferase</keyword>
<keyword evidence="3 10" id="KW-0812">Transmembrane</keyword>
<evidence type="ECO:0000259" key="11">
    <source>
        <dbReference type="Pfam" id="PF01529"/>
    </source>
</evidence>
<evidence type="ECO:0000256" key="3">
    <source>
        <dbReference type="ARBA" id="ARBA00022692"/>
    </source>
</evidence>
<comment type="caution">
    <text evidence="12">The sequence shown here is derived from an EMBL/GenBank/DDBJ whole genome shotgun (WGS) entry which is preliminary data.</text>
</comment>
<evidence type="ECO:0000256" key="4">
    <source>
        <dbReference type="ARBA" id="ARBA00022989"/>
    </source>
</evidence>
<keyword evidence="4 10" id="KW-1133">Transmembrane helix</keyword>